<name>A0ABW4MJ24_9BACI</name>
<feature type="signal peptide" evidence="4">
    <location>
        <begin position="1"/>
        <end position="21"/>
    </location>
</feature>
<keyword evidence="4" id="KW-0732">Signal</keyword>
<dbReference type="Pfam" id="PF00565">
    <property type="entry name" value="SNase"/>
    <property type="match status" value="1"/>
</dbReference>
<feature type="chain" id="PRO_5046440450" evidence="4">
    <location>
        <begin position="22"/>
        <end position="230"/>
    </location>
</feature>
<proteinExistence type="predicted"/>
<dbReference type="PANTHER" id="PTHR12302:SF3">
    <property type="entry name" value="SERINE_THREONINE-PROTEIN KINASE 31"/>
    <property type="match status" value="1"/>
</dbReference>
<evidence type="ECO:0000256" key="2">
    <source>
        <dbReference type="ARBA" id="ARBA00022759"/>
    </source>
</evidence>
<evidence type="ECO:0000313" key="7">
    <source>
        <dbReference type="Proteomes" id="UP001597227"/>
    </source>
</evidence>
<keyword evidence="1" id="KW-0540">Nuclease</keyword>
<sequence>MKNLVKTLLVLISISILSACSDTVDIKGIQELADKVEQANEIVGSKELDELSDAVGNAAEFAGEIKNLTEVLTKLPAEVNKDKVVTAHVESCYDGDTCKAMVNGKKESLRFLLVDSSEIKGGPMPYAEEARDYLNDLVEGKEIVLELGKGDSRDKYDRLLVYGFLPTGENIQETMLKEGLHTVRYIYEDKKYLDDYIAAMEQAKNAKIGVWSIPGYAGYDQPYNLDAVTH</sequence>
<dbReference type="InterPro" id="IPR016071">
    <property type="entry name" value="Staphylococal_nuclease_OB-fold"/>
</dbReference>
<feature type="domain" description="TNase-like" evidence="5">
    <location>
        <begin position="83"/>
        <end position="213"/>
    </location>
</feature>
<evidence type="ECO:0000256" key="3">
    <source>
        <dbReference type="ARBA" id="ARBA00022801"/>
    </source>
</evidence>
<dbReference type="InterPro" id="IPR035437">
    <property type="entry name" value="SNase_OB-fold_sf"/>
</dbReference>
<keyword evidence="7" id="KW-1185">Reference proteome</keyword>
<dbReference type="SUPFAM" id="SSF50199">
    <property type="entry name" value="Staphylococcal nuclease"/>
    <property type="match status" value="1"/>
</dbReference>
<protein>
    <submittedName>
        <fullName evidence="6">Thermonuclease family protein</fullName>
    </submittedName>
</protein>
<dbReference type="PANTHER" id="PTHR12302">
    <property type="entry name" value="EBNA2 BINDING PROTEIN P100"/>
    <property type="match status" value="1"/>
</dbReference>
<dbReference type="EMBL" id="JBHUEK010000004">
    <property type="protein sequence ID" value="MFD1777491.1"/>
    <property type="molecule type" value="Genomic_DNA"/>
</dbReference>
<dbReference type="RefSeq" id="WP_388034813.1">
    <property type="nucleotide sequence ID" value="NZ_JBHUEK010000004.1"/>
</dbReference>
<dbReference type="SMART" id="SM00318">
    <property type="entry name" value="SNc"/>
    <property type="match status" value="1"/>
</dbReference>
<keyword evidence="2" id="KW-0255">Endonuclease</keyword>
<dbReference type="PROSITE" id="PS50830">
    <property type="entry name" value="TNASE_3"/>
    <property type="match status" value="1"/>
</dbReference>
<evidence type="ECO:0000256" key="1">
    <source>
        <dbReference type="ARBA" id="ARBA00022722"/>
    </source>
</evidence>
<reference evidence="7" key="1">
    <citation type="journal article" date="2019" name="Int. J. Syst. Evol. Microbiol.">
        <title>The Global Catalogue of Microorganisms (GCM) 10K type strain sequencing project: providing services to taxonomists for standard genome sequencing and annotation.</title>
        <authorList>
            <consortium name="The Broad Institute Genomics Platform"/>
            <consortium name="The Broad Institute Genome Sequencing Center for Infectious Disease"/>
            <person name="Wu L."/>
            <person name="Ma J."/>
        </authorList>
    </citation>
    <scope>NUCLEOTIDE SEQUENCE [LARGE SCALE GENOMIC DNA]</scope>
    <source>
        <strain evidence="7">CCUG 15531</strain>
    </source>
</reference>
<evidence type="ECO:0000256" key="4">
    <source>
        <dbReference type="SAM" id="SignalP"/>
    </source>
</evidence>
<evidence type="ECO:0000259" key="5">
    <source>
        <dbReference type="PROSITE" id="PS50830"/>
    </source>
</evidence>
<organism evidence="6 7">
    <name type="scientific">Fredinandcohnia salidurans</name>
    <dbReference type="NCBI Taxonomy" id="2595041"/>
    <lineage>
        <taxon>Bacteria</taxon>
        <taxon>Bacillati</taxon>
        <taxon>Bacillota</taxon>
        <taxon>Bacilli</taxon>
        <taxon>Bacillales</taxon>
        <taxon>Bacillaceae</taxon>
        <taxon>Fredinandcohnia</taxon>
    </lineage>
</organism>
<dbReference type="Gene3D" id="2.40.50.90">
    <property type="match status" value="1"/>
</dbReference>
<dbReference type="Proteomes" id="UP001597227">
    <property type="component" value="Unassembled WGS sequence"/>
</dbReference>
<keyword evidence="3" id="KW-0378">Hydrolase</keyword>
<comment type="caution">
    <text evidence="6">The sequence shown here is derived from an EMBL/GenBank/DDBJ whole genome shotgun (WGS) entry which is preliminary data.</text>
</comment>
<accession>A0ABW4MJ24</accession>
<evidence type="ECO:0000313" key="6">
    <source>
        <dbReference type="EMBL" id="MFD1777491.1"/>
    </source>
</evidence>
<gene>
    <name evidence="6" type="ORF">ACFSFW_02190</name>
</gene>
<dbReference type="PROSITE" id="PS51257">
    <property type="entry name" value="PROKAR_LIPOPROTEIN"/>
    <property type="match status" value="1"/>
</dbReference>